<reference evidence="22" key="1">
    <citation type="journal article" date="2018" name="Nat. Microbiol.">
        <title>Leveraging single-cell genomics to expand the fungal tree of life.</title>
        <authorList>
            <person name="Ahrendt S.R."/>
            <person name="Quandt C.A."/>
            <person name="Ciobanu D."/>
            <person name="Clum A."/>
            <person name="Salamov A."/>
            <person name="Andreopoulos B."/>
            <person name="Cheng J.F."/>
            <person name="Woyke T."/>
            <person name="Pelin A."/>
            <person name="Henrissat B."/>
            <person name="Reynolds N.K."/>
            <person name="Benny G.L."/>
            <person name="Smith M.E."/>
            <person name="James T.Y."/>
            <person name="Grigoriev I.V."/>
        </authorList>
    </citation>
    <scope>NUCLEOTIDE SEQUENCE [LARGE SCALE GENOMIC DNA]</scope>
    <source>
        <strain evidence="22">RSA 1356</strain>
    </source>
</reference>
<keyword evidence="12" id="KW-0320">Glycogen biosynthesis</keyword>
<evidence type="ECO:0000256" key="4">
    <source>
        <dbReference type="ARBA" id="ARBA00004496"/>
    </source>
</evidence>
<dbReference type="EC" id="3.2.1.33" evidence="6"/>
<dbReference type="Pfam" id="PF14701">
    <property type="entry name" value="hDGE_amylase"/>
    <property type="match status" value="1"/>
</dbReference>
<keyword evidence="14" id="KW-0326">Glycosidase</keyword>
<dbReference type="InterPro" id="IPR029436">
    <property type="entry name" value="AGL_euk_N"/>
</dbReference>
<evidence type="ECO:0000256" key="1">
    <source>
        <dbReference type="ARBA" id="ARBA00000439"/>
    </source>
</evidence>
<keyword evidence="9" id="KW-0328">Glycosyltransferase</keyword>
<dbReference type="GO" id="GO:0005737">
    <property type="term" value="C:cytoplasm"/>
    <property type="evidence" value="ECO:0007669"/>
    <property type="project" value="UniProtKB-SubCell"/>
</dbReference>
<dbReference type="Gene3D" id="1.50.10.10">
    <property type="match status" value="1"/>
</dbReference>
<evidence type="ECO:0000256" key="6">
    <source>
        <dbReference type="ARBA" id="ARBA00012778"/>
    </source>
</evidence>
<dbReference type="STRING" id="78915.A0A4P9XUW9"/>
<dbReference type="GO" id="GO:0005980">
    <property type="term" value="P:glycogen catabolic process"/>
    <property type="evidence" value="ECO:0007669"/>
    <property type="project" value="InterPro"/>
</dbReference>
<gene>
    <name evidence="21" type="ORF">THASP1DRAFT_34235</name>
</gene>
<comment type="function">
    <text evidence="3">Multifunctional enzyme acting as 1,4-alpha-D-glucan:1,4-alpha-D-glucan 4-alpha-D-glycosyltransferase and amylo-1,6-glucosidase in glycogen degradation.</text>
</comment>
<evidence type="ECO:0000313" key="22">
    <source>
        <dbReference type="Proteomes" id="UP000271241"/>
    </source>
</evidence>
<proteinExistence type="inferred from homology"/>
<dbReference type="InterPro" id="IPR032792">
    <property type="entry name" value="AGL_glucanoTrfase"/>
</dbReference>
<evidence type="ECO:0000256" key="9">
    <source>
        <dbReference type="ARBA" id="ARBA00022676"/>
    </source>
</evidence>
<evidence type="ECO:0000259" key="20">
    <source>
        <dbReference type="Pfam" id="PF14702"/>
    </source>
</evidence>
<evidence type="ECO:0000256" key="7">
    <source>
        <dbReference type="ARBA" id="ARBA00020723"/>
    </source>
</evidence>
<dbReference type="FunFam" id="1.50.10.10:FF:000039">
    <property type="entry name" value="Glycogen debranching enzyme Gdb1, putative"/>
    <property type="match status" value="1"/>
</dbReference>
<dbReference type="GO" id="GO:0004135">
    <property type="term" value="F:amylo-alpha-1,6-glucosidase activity"/>
    <property type="evidence" value="ECO:0007669"/>
    <property type="project" value="UniProtKB-EC"/>
</dbReference>
<dbReference type="Gene3D" id="3.20.20.80">
    <property type="entry name" value="Glycosidases"/>
    <property type="match status" value="2"/>
</dbReference>
<dbReference type="InterPro" id="IPR032790">
    <property type="entry name" value="GDE_C"/>
</dbReference>
<dbReference type="Pfam" id="PF14699">
    <property type="entry name" value="hGDE_N"/>
    <property type="match status" value="1"/>
</dbReference>
<dbReference type="InterPro" id="IPR010401">
    <property type="entry name" value="AGL/Gdb1"/>
</dbReference>
<name>A0A4P9XUW9_9FUNG</name>
<feature type="domain" description="Eukaryotic glycogen debranching enzyme N-terminal" evidence="18">
    <location>
        <begin position="40"/>
        <end position="142"/>
    </location>
</feature>
<comment type="catalytic activity">
    <reaction evidence="1">
        <text>Transfers a segment of a (1-&gt;4)-alpha-D-glucan to a new position in an acceptor, which may be glucose or a (1-&gt;4)-alpha-D-glucan.</text>
        <dbReference type="EC" id="2.4.1.25"/>
    </reaction>
</comment>
<comment type="similarity">
    <text evidence="15">Belongs to the glycogen debranching enzyme family.</text>
</comment>
<evidence type="ECO:0000259" key="18">
    <source>
        <dbReference type="Pfam" id="PF14699"/>
    </source>
</evidence>
<comment type="catalytic activity">
    <reaction evidence="2">
        <text>Hydrolysis of (1-&gt;6)-alpha-D-glucosidic branch linkages in glycogen phosphorylase limit dextrin.</text>
        <dbReference type="EC" id="3.2.1.33"/>
    </reaction>
</comment>
<dbReference type="EMBL" id="KZ992474">
    <property type="protein sequence ID" value="RKP10033.1"/>
    <property type="molecule type" value="Genomic_DNA"/>
</dbReference>
<keyword evidence="22" id="KW-1185">Reference proteome</keyword>
<dbReference type="Pfam" id="PF14702">
    <property type="entry name" value="hGDE_central"/>
    <property type="match status" value="1"/>
</dbReference>
<dbReference type="OrthoDB" id="10248904at2759"/>
<evidence type="ECO:0000256" key="12">
    <source>
        <dbReference type="ARBA" id="ARBA00023056"/>
    </source>
</evidence>
<dbReference type="PANTHER" id="PTHR10569:SF2">
    <property type="entry name" value="GLYCOGEN DEBRANCHING ENZYME"/>
    <property type="match status" value="1"/>
</dbReference>
<feature type="domain" description="Glycogen debranching enzyme central" evidence="20">
    <location>
        <begin position="755"/>
        <end position="994"/>
    </location>
</feature>
<comment type="subcellular location">
    <subcellularLocation>
        <location evidence="4">Cytoplasm</location>
    </subcellularLocation>
</comment>
<dbReference type="Pfam" id="PF06202">
    <property type="entry name" value="GDE_C"/>
    <property type="match status" value="1"/>
</dbReference>
<evidence type="ECO:0000256" key="8">
    <source>
        <dbReference type="ARBA" id="ARBA00022490"/>
    </source>
</evidence>
<evidence type="ECO:0000256" key="15">
    <source>
        <dbReference type="ARBA" id="ARBA00025780"/>
    </source>
</evidence>
<dbReference type="FunFam" id="3.20.20.80:FF:000242">
    <property type="entry name" value="Glycogen debranching enzyme Gdb1, putative"/>
    <property type="match status" value="1"/>
</dbReference>
<evidence type="ECO:0000256" key="2">
    <source>
        <dbReference type="ARBA" id="ARBA00000927"/>
    </source>
</evidence>
<feature type="domain" description="Glycogen debranching enzyme glucanotransferase" evidence="19">
    <location>
        <begin position="154"/>
        <end position="601"/>
    </location>
</feature>
<evidence type="ECO:0000256" key="14">
    <source>
        <dbReference type="ARBA" id="ARBA00023295"/>
    </source>
</evidence>
<dbReference type="SUPFAM" id="SSF51445">
    <property type="entry name" value="(Trans)glycosidases"/>
    <property type="match status" value="1"/>
</dbReference>
<dbReference type="PANTHER" id="PTHR10569">
    <property type="entry name" value="GLYCOGEN DEBRANCHING ENZYME"/>
    <property type="match status" value="1"/>
</dbReference>
<dbReference type="InterPro" id="IPR017853">
    <property type="entry name" value="GH"/>
</dbReference>
<evidence type="ECO:0000256" key="10">
    <source>
        <dbReference type="ARBA" id="ARBA00022679"/>
    </source>
</evidence>
<evidence type="ECO:0000256" key="3">
    <source>
        <dbReference type="ARBA" id="ARBA00003530"/>
    </source>
</evidence>
<accession>A0A4P9XUW9</accession>
<evidence type="ECO:0000256" key="16">
    <source>
        <dbReference type="ARBA" id="ARBA00031477"/>
    </source>
</evidence>
<evidence type="ECO:0000256" key="5">
    <source>
        <dbReference type="ARBA" id="ARBA00012560"/>
    </source>
</evidence>
<keyword evidence="10 21" id="KW-0808">Transferase</keyword>
<dbReference type="Proteomes" id="UP000271241">
    <property type="component" value="Unassembled WGS sequence"/>
</dbReference>
<feature type="domain" description="Glycogen debranching enzyme C-terminal" evidence="17">
    <location>
        <begin position="1084"/>
        <end position="1549"/>
    </location>
</feature>
<evidence type="ECO:0000313" key="21">
    <source>
        <dbReference type="EMBL" id="RKP10033.1"/>
    </source>
</evidence>
<evidence type="ECO:0000256" key="13">
    <source>
        <dbReference type="ARBA" id="ARBA00023268"/>
    </source>
</evidence>
<dbReference type="InterPro" id="IPR012341">
    <property type="entry name" value="6hp_glycosidase-like_sf"/>
</dbReference>
<dbReference type="SUPFAM" id="SSF48208">
    <property type="entry name" value="Six-hairpin glycosidases"/>
    <property type="match status" value="1"/>
</dbReference>
<evidence type="ECO:0000259" key="17">
    <source>
        <dbReference type="Pfam" id="PF06202"/>
    </source>
</evidence>
<keyword evidence="11" id="KW-0378">Hydrolase</keyword>
<evidence type="ECO:0000256" key="11">
    <source>
        <dbReference type="ARBA" id="ARBA00022801"/>
    </source>
</evidence>
<keyword evidence="8" id="KW-0963">Cytoplasm</keyword>
<sequence>MTKLPEKAPIKVYVARLNQDGSPALQYIRLPPPSEEGYILRFELPLGSDVGSHAALCTNYPADGDVFSRDQFHCQRFQGRVFEDRYCDVPIRHVGAFEYHLEHDARKINGMPVGRVVKHRDNMLSRSESNTGYFVVEPMLRIHRHGQDDAHAEQLSLDGVALQSAIPKWLGDLDLWPKHMANAARLGYNLIHYAPVQARGESDSPYSIYDQMALSDELFKNAPMLDESARWKKLSETLHKIENDHGILAVADLVLNHTANNSLWLQNHPEAGYNLANSPHLTPAFELDEALIKFSGELASVYQLPDELKQQSDLDAVMDAFRVKVVSGLDLWQYYVIDTTAAIKQCRKHLTNGDPSHVRVVEVASAQLPTNLPEYTPADRVALFVKLAVRDEHPGKRFGKRVDMHVAVPFVLALCADASAATAAPSTENGWPSEIIDKACTVLLQLLDAVNMPFYARYDDDVAAIIRNIGNTARYERLEEDGPKRGRITANSPLMTTYFTQGSLVLANNGWVWGGNPLHDFAAPGSSAYLRRDVIVWGDCVKLRFGLHRDDNPWLWDYMTRYAKLMAQHFHGFRLDNCHSTPLALAEHVLDAARRVRPDLYVTAELFTGSEEVDITYVSRLGIHSLVRESMRADSVRELSRLAHRYGGMPIGSFDEKCHSTPGILHGDHDNKRVCLFIPVRPRAPHAIFMDCTHDNETPHQRRMAEDALPNAAVVSMSCCATGSVRGYDELFPKLLDLVQERRHYRLLDDPLACGIGALKQKLQQLHVEMARTGCNEIFVHQESQYILIHRQNPDTRRGYLLIAHSCFKGASQHCTMAPTVLQGTHAKYLFGGTLSVTSREAPQSDTEIFGLEGKLLPIEAPTVEVTYTKERTGHSTICVPEQFPPGSILMFETHVHGVDDGLEEFVTSGANEAIANLTPLELNIVLYRCNEEENDTTPGNGVYSVPNYGNLAYAGVQGFMWPLETIIANNDLAHPLCNHLREGGWALGYLRDRIDRHLTAYPALEPLRDWYAERILRIERVPNFLAPKLFALLVKAVFRAAISRALLRVPLLHQYGSHLSRLLSLCAVQMYGHVPSTGLHPTKPTACLSAGLPHFTFRHMRCWGRDTFIAMRGLLLITGNLNAAREHILAFASSIRHGLIPNLLDSLRKPRYNARDASWWFMQGVQDYCSIAPEGAAFLDTEVCRRFPKDDRYVDETDDEAYATSSTLGEILQEICQRHATGIHFREWNAGPNLDHAMQDAGFQIDVQLNPVTGFVSGGNEWNCGTWMDKMGDSKKAGNYGKPTTPRDGAPVEIVGLVKSAVTWLGKLHARGKFAHAGVQIEEGKYLCCLLIYQERTRLYTYNEWSAALRASFEHHFYVPDNPKNDVDYKIDSALANRRGIYKDTFGSSTPFADYQFRPNFPVAMMVAPELFKPEHALTALQRARDHLLGPLGMRTLDPADWAYRGDYNNSDDSDDRTIAHGANYHQGPEWLWCTGFFLRAYDMFDRKVHNGQLSSCARAAIDTTLRNMVAALRANPYTGLPELTNSNGKRCDGSCETQAWSAGTVLELLDQLNKHT</sequence>
<dbReference type="EC" id="2.4.1.25" evidence="5"/>
<dbReference type="GO" id="GO:0004134">
    <property type="term" value="F:4-alpha-glucanotransferase activity"/>
    <property type="evidence" value="ECO:0007669"/>
    <property type="project" value="UniProtKB-EC"/>
</dbReference>
<evidence type="ECO:0000259" key="19">
    <source>
        <dbReference type="Pfam" id="PF14701"/>
    </source>
</evidence>
<organism evidence="21 22">
    <name type="scientific">Thamnocephalis sphaerospora</name>
    <dbReference type="NCBI Taxonomy" id="78915"/>
    <lineage>
        <taxon>Eukaryota</taxon>
        <taxon>Fungi</taxon>
        <taxon>Fungi incertae sedis</taxon>
        <taxon>Zoopagomycota</taxon>
        <taxon>Zoopagomycotina</taxon>
        <taxon>Zoopagomycetes</taxon>
        <taxon>Zoopagales</taxon>
        <taxon>Sigmoideomycetaceae</taxon>
        <taxon>Thamnocephalis</taxon>
    </lineage>
</organism>
<keyword evidence="13" id="KW-0511">Multifunctional enzyme</keyword>
<dbReference type="InterPro" id="IPR032788">
    <property type="entry name" value="AGL_central"/>
</dbReference>
<dbReference type="InterPro" id="IPR008928">
    <property type="entry name" value="6-hairpin_glycosidase_sf"/>
</dbReference>
<dbReference type="GO" id="GO:0005978">
    <property type="term" value="P:glycogen biosynthetic process"/>
    <property type="evidence" value="ECO:0007669"/>
    <property type="project" value="UniProtKB-KW"/>
</dbReference>
<protein>
    <recommendedName>
        <fullName evidence="7">Glycogen debranching enzyme</fullName>
        <ecNumber evidence="5">2.4.1.25</ecNumber>
        <ecNumber evidence="6">3.2.1.33</ecNumber>
    </recommendedName>
    <alternativeName>
        <fullName evidence="16">Glycogen debrancher</fullName>
    </alternativeName>
</protein>